<feature type="region of interest" description="Disordered" evidence="2">
    <location>
        <begin position="337"/>
        <end position="363"/>
    </location>
</feature>
<feature type="compositionally biased region" description="Polar residues" evidence="2">
    <location>
        <begin position="350"/>
        <end position="363"/>
    </location>
</feature>
<feature type="region of interest" description="Disordered" evidence="2">
    <location>
        <begin position="699"/>
        <end position="753"/>
    </location>
</feature>
<comment type="caution">
    <text evidence="4">The sequence shown here is derived from an EMBL/GenBank/DDBJ whole genome shotgun (WGS) entry which is preliminary data.</text>
</comment>
<organism evidence="4 5">
    <name type="scientific">Marasmius crinis-equi</name>
    <dbReference type="NCBI Taxonomy" id="585013"/>
    <lineage>
        <taxon>Eukaryota</taxon>
        <taxon>Fungi</taxon>
        <taxon>Dikarya</taxon>
        <taxon>Basidiomycota</taxon>
        <taxon>Agaricomycotina</taxon>
        <taxon>Agaricomycetes</taxon>
        <taxon>Agaricomycetidae</taxon>
        <taxon>Agaricales</taxon>
        <taxon>Marasmiineae</taxon>
        <taxon>Marasmiaceae</taxon>
        <taxon>Marasmius</taxon>
    </lineage>
</organism>
<feature type="compositionally biased region" description="Basic and acidic residues" evidence="2">
    <location>
        <begin position="707"/>
        <end position="717"/>
    </location>
</feature>
<dbReference type="InterPro" id="IPR052456">
    <property type="entry name" value="CTLH_complex_component"/>
</dbReference>
<proteinExistence type="predicted"/>
<feature type="compositionally biased region" description="Basic and acidic residues" evidence="2">
    <location>
        <begin position="730"/>
        <end position="739"/>
    </location>
</feature>
<dbReference type="Pfam" id="PF06588">
    <property type="entry name" value="Muskelin_N"/>
    <property type="match status" value="1"/>
</dbReference>
<evidence type="ECO:0000259" key="3">
    <source>
        <dbReference type="Pfam" id="PF06588"/>
    </source>
</evidence>
<feature type="domain" description="Muskelin N-terminal" evidence="3">
    <location>
        <begin position="15"/>
        <end position="200"/>
    </location>
</feature>
<dbReference type="PANTHER" id="PTHR15526">
    <property type="entry name" value="MUSKELIN"/>
    <property type="match status" value="1"/>
</dbReference>
<gene>
    <name evidence="4" type="ORF">V5O48_000151</name>
</gene>
<dbReference type="Gene3D" id="2.60.120.260">
    <property type="entry name" value="Galactose-binding domain-like"/>
    <property type="match status" value="1"/>
</dbReference>
<dbReference type="EMBL" id="JBAHYK010000002">
    <property type="protein sequence ID" value="KAL0581921.1"/>
    <property type="molecule type" value="Genomic_DNA"/>
</dbReference>
<dbReference type="InterPro" id="IPR015915">
    <property type="entry name" value="Kelch-typ_b-propeller"/>
</dbReference>
<keyword evidence="5" id="KW-1185">Reference proteome</keyword>
<sequence>MDLAAQVSELKSVPLLYSIDSSTPPSGRYIAENILVDCPTDQSSRWSTSVQNDSNQWITLRLNTLSIRASHLENSINDFKVYLGLTRERMVEVLHASLKNDNIPETFALRFIDDSGLCFPTSYIKIVPLSAHGASFNSSIWYISMTGIAEEKVLERVKRGYDEFQETHALRHLLKHLRQRRLLTPYHSILERASIKVEHPLISQLHSCIVLQGDWERAEGLLKDLSAAGLYETHLQSRQSHSVWKRLQSSDKDGPVPSPRGGHAACIDPQNAQIYLFGGFDGQQSLDDLWVYEIENEKWRCISEHTASLPYAPSPRACHKMVHDAKSNSIYILGRIPELERSKPKPNGGRATSNDKPTSSRSASSDFYRYDIAGGKWEHLTDPASVGGPSLIFDHQMVMDNDRQVIYVSGGRLADGEWQSNTKCSGMYSYSLQQRKWSLLQHLEAGTPNTVVIPPRFGHSMVLDSTTQTLFIFSGQYGDKFLADLYAYDINTSTARELSSNFTASGGPEASFSQRAVINPIAQEIYVFTGLTRPASTSTTILPANSPCWVYRYRDRPGKWLQIIHGSAPGEDEIPVSRFAQEVVYDPTTSKIYIHGGNAGVSVPFEKTADGEKVDEKKRLNDFWEMTLKRSSSEEVVRRATFLLRQQQFKEMCEELPPVRALAFLQNEVASVVNHSDAEEAESFRTLLTHLLSSQSLPASPLAPLHEVPERPDEALPPRKRTRPNTPEESPVRHSRTEGDTANAKPSSPTKNVAERMLETRDPLEPSTSVLSEKRFQQRNEVFEKILHYIDDDEKQPTGNLLDLFGINLAAC</sequence>
<name>A0ABR3G246_9AGAR</name>
<evidence type="ECO:0000313" key="5">
    <source>
        <dbReference type="Proteomes" id="UP001465976"/>
    </source>
</evidence>
<dbReference type="SUPFAM" id="SSF117281">
    <property type="entry name" value="Kelch motif"/>
    <property type="match status" value="1"/>
</dbReference>
<accession>A0ABR3G246</accession>
<dbReference type="InterPro" id="IPR010565">
    <property type="entry name" value="Muskelin_N"/>
</dbReference>
<protein>
    <recommendedName>
        <fullName evidence="3">Muskelin N-terminal domain-containing protein</fullName>
    </recommendedName>
</protein>
<dbReference type="Pfam" id="PF24681">
    <property type="entry name" value="Kelch_KLHDC2_KLHL20_DRC7"/>
    <property type="match status" value="1"/>
</dbReference>
<reference evidence="4 5" key="1">
    <citation type="submission" date="2024-02" db="EMBL/GenBank/DDBJ databases">
        <title>A draft genome for the cacao thread blight pathogen Marasmius crinis-equi.</title>
        <authorList>
            <person name="Cohen S.P."/>
            <person name="Baruah I.K."/>
            <person name="Amoako-Attah I."/>
            <person name="Bukari Y."/>
            <person name="Meinhardt L.W."/>
            <person name="Bailey B.A."/>
        </authorList>
    </citation>
    <scope>NUCLEOTIDE SEQUENCE [LARGE SCALE GENOMIC DNA]</scope>
    <source>
        <strain evidence="4 5">GH-76</strain>
    </source>
</reference>
<dbReference type="Gene3D" id="2.120.10.80">
    <property type="entry name" value="Kelch-type beta propeller"/>
    <property type="match status" value="2"/>
</dbReference>
<evidence type="ECO:0000313" key="4">
    <source>
        <dbReference type="EMBL" id="KAL0581921.1"/>
    </source>
</evidence>
<dbReference type="Proteomes" id="UP001465976">
    <property type="component" value="Unassembled WGS sequence"/>
</dbReference>
<keyword evidence="1" id="KW-0677">Repeat</keyword>
<dbReference type="PANTHER" id="PTHR15526:SF5">
    <property type="entry name" value="MUSKELIN"/>
    <property type="match status" value="1"/>
</dbReference>
<feature type="region of interest" description="Disordered" evidence="2">
    <location>
        <begin position="242"/>
        <end position="262"/>
    </location>
</feature>
<evidence type="ECO:0000256" key="1">
    <source>
        <dbReference type="ARBA" id="ARBA00022737"/>
    </source>
</evidence>
<evidence type="ECO:0000256" key="2">
    <source>
        <dbReference type="SAM" id="MobiDB-lite"/>
    </source>
</evidence>